<name>A0A951QAW7_9CYAN</name>
<feature type="transmembrane region" description="Helical" evidence="1">
    <location>
        <begin position="21"/>
        <end position="40"/>
    </location>
</feature>
<sequence length="130" mass="14863">MSRSQRFQVLILQNIRFWLPLLLLAFGFWIAGRFITLQVLNQSNNTSRALVANTQTDEATTPQIASITVEIDRSRGIALAQVKLFKSALKKLEFEFFLTEPQAIEASIAQELGRSPQEIKRLVIYKIIDR</sequence>
<evidence type="ECO:0000256" key="1">
    <source>
        <dbReference type="SAM" id="Phobius"/>
    </source>
</evidence>
<keyword evidence="1" id="KW-0472">Membrane</keyword>
<reference evidence="2" key="2">
    <citation type="journal article" date="2022" name="Microbiol. Resour. Announc.">
        <title>Metagenome Sequencing to Explore Phylogenomics of Terrestrial Cyanobacteria.</title>
        <authorList>
            <person name="Ward R.D."/>
            <person name="Stajich J.E."/>
            <person name="Johansen J.R."/>
            <person name="Huntemann M."/>
            <person name="Clum A."/>
            <person name="Foster B."/>
            <person name="Foster B."/>
            <person name="Roux S."/>
            <person name="Palaniappan K."/>
            <person name="Varghese N."/>
            <person name="Mukherjee S."/>
            <person name="Reddy T.B.K."/>
            <person name="Daum C."/>
            <person name="Copeland A."/>
            <person name="Chen I.A."/>
            <person name="Ivanova N.N."/>
            <person name="Kyrpides N.C."/>
            <person name="Shapiro N."/>
            <person name="Eloe-Fadrosh E.A."/>
            <person name="Pietrasiak N."/>
        </authorList>
    </citation>
    <scope>NUCLEOTIDE SEQUENCE</scope>
    <source>
        <strain evidence="2">UHER 2000/2452</strain>
    </source>
</reference>
<accession>A0A951QAW7</accession>
<protein>
    <submittedName>
        <fullName evidence="2">Uncharacterized protein</fullName>
    </submittedName>
</protein>
<evidence type="ECO:0000313" key="3">
    <source>
        <dbReference type="Proteomes" id="UP000757435"/>
    </source>
</evidence>
<dbReference type="EMBL" id="JAHHHD010000003">
    <property type="protein sequence ID" value="MBW4657993.1"/>
    <property type="molecule type" value="Genomic_DNA"/>
</dbReference>
<dbReference type="AlphaFoldDB" id="A0A951QAW7"/>
<dbReference type="Proteomes" id="UP000757435">
    <property type="component" value="Unassembled WGS sequence"/>
</dbReference>
<keyword evidence="1" id="KW-1133">Transmembrane helix</keyword>
<comment type="caution">
    <text evidence="2">The sequence shown here is derived from an EMBL/GenBank/DDBJ whole genome shotgun (WGS) entry which is preliminary data.</text>
</comment>
<gene>
    <name evidence="2" type="ORF">KME15_04920</name>
</gene>
<evidence type="ECO:0000313" key="2">
    <source>
        <dbReference type="EMBL" id="MBW4657993.1"/>
    </source>
</evidence>
<keyword evidence="1" id="KW-0812">Transmembrane</keyword>
<proteinExistence type="predicted"/>
<organism evidence="2 3">
    <name type="scientific">Drouetiella hepatica Uher 2000/2452</name>
    <dbReference type="NCBI Taxonomy" id="904376"/>
    <lineage>
        <taxon>Bacteria</taxon>
        <taxon>Bacillati</taxon>
        <taxon>Cyanobacteriota</taxon>
        <taxon>Cyanophyceae</taxon>
        <taxon>Oculatellales</taxon>
        <taxon>Oculatellaceae</taxon>
        <taxon>Drouetiella</taxon>
    </lineage>
</organism>
<reference evidence="2" key="1">
    <citation type="submission" date="2021-05" db="EMBL/GenBank/DDBJ databases">
        <authorList>
            <person name="Pietrasiak N."/>
            <person name="Ward R."/>
            <person name="Stajich J.E."/>
            <person name="Kurbessoian T."/>
        </authorList>
    </citation>
    <scope>NUCLEOTIDE SEQUENCE</scope>
    <source>
        <strain evidence="2">UHER 2000/2452</strain>
    </source>
</reference>